<name>A0AAN7B9X0_9PEZI</name>
<feature type="compositionally biased region" description="Basic and acidic residues" evidence="1">
    <location>
        <begin position="24"/>
        <end position="44"/>
    </location>
</feature>
<feature type="region of interest" description="Disordered" evidence="1">
    <location>
        <begin position="108"/>
        <end position="160"/>
    </location>
</feature>
<reference evidence="2" key="2">
    <citation type="submission" date="2023-05" db="EMBL/GenBank/DDBJ databases">
        <authorList>
            <consortium name="Lawrence Berkeley National Laboratory"/>
            <person name="Steindorff A."/>
            <person name="Hensen N."/>
            <person name="Bonometti L."/>
            <person name="Westerberg I."/>
            <person name="Brannstrom I.O."/>
            <person name="Guillou S."/>
            <person name="Cros-Aarteil S."/>
            <person name="Calhoun S."/>
            <person name="Haridas S."/>
            <person name="Kuo A."/>
            <person name="Mondo S."/>
            <person name="Pangilinan J."/>
            <person name="Riley R."/>
            <person name="Labutti K."/>
            <person name="Andreopoulos B."/>
            <person name="Lipzen A."/>
            <person name="Chen C."/>
            <person name="Yanf M."/>
            <person name="Daum C."/>
            <person name="Ng V."/>
            <person name="Clum A."/>
            <person name="Ohm R."/>
            <person name="Martin F."/>
            <person name="Silar P."/>
            <person name="Natvig D."/>
            <person name="Lalanne C."/>
            <person name="Gautier V."/>
            <person name="Ament-Velasquez S.L."/>
            <person name="Kruys A."/>
            <person name="Hutchinson M.I."/>
            <person name="Powell A.J."/>
            <person name="Barry K."/>
            <person name="Miller A.N."/>
            <person name="Grigoriev I.V."/>
            <person name="Debuchy R."/>
            <person name="Gladieux P."/>
            <person name="Thoren M.H."/>
            <person name="Johannesson H."/>
        </authorList>
    </citation>
    <scope>NUCLEOTIDE SEQUENCE</scope>
    <source>
        <strain evidence="2">PSN293</strain>
    </source>
</reference>
<organism evidence="2 3">
    <name type="scientific">Rhypophila decipiens</name>
    <dbReference type="NCBI Taxonomy" id="261697"/>
    <lineage>
        <taxon>Eukaryota</taxon>
        <taxon>Fungi</taxon>
        <taxon>Dikarya</taxon>
        <taxon>Ascomycota</taxon>
        <taxon>Pezizomycotina</taxon>
        <taxon>Sordariomycetes</taxon>
        <taxon>Sordariomycetidae</taxon>
        <taxon>Sordariales</taxon>
        <taxon>Naviculisporaceae</taxon>
        <taxon>Rhypophila</taxon>
    </lineage>
</organism>
<sequence length="396" mass="42412">MFERFFRRGRRKANTTGSAPDDTTNDRHFEATEENKHQPVDDTKQSGNVGGALLSPSIASLTPPATPHTPDIILPIQTEERTFKTNGEYYDQILLGNVDKLLNLPRSSPPSGSIVKPRPSNLKYTGTLRGMPPPNRTRISTNTPGVDPRSPLLANESSSSPADMFMAPLPVLPPNAPKKRDLNKPKSLNLKASAFSTLAKGIHPPSSSSTVQYAPKPSPSTSIIPKTSTNTKKFGRSPLMSAPELGGSKWKGVIPQFAVPQTSVPWRNRSKSSGRRWKRQTSAASQEGTPVSSASGSMPENQFPAAMHISPPILSNTFAEDPIPSAFLTSGSGGTNIASARSNYYQSLPSAASAVSHRSTAPTSSKLPSVRSTELVVRKKSRFDVSVSSGKSVLFG</sequence>
<feature type="region of interest" description="Disordered" evidence="1">
    <location>
        <begin position="261"/>
        <end position="302"/>
    </location>
</feature>
<gene>
    <name evidence="2" type="ORF">QBC37DRAFT_387943</name>
</gene>
<evidence type="ECO:0000313" key="2">
    <source>
        <dbReference type="EMBL" id="KAK4213445.1"/>
    </source>
</evidence>
<feature type="compositionally biased region" description="Polar residues" evidence="1">
    <location>
        <begin position="280"/>
        <end position="300"/>
    </location>
</feature>
<feature type="region of interest" description="Disordered" evidence="1">
    <location>
        <begin position="199"/>
        <end position="242"/>
    </location>
</feature>
<comment type="caution">
    <text evidence="2">The sequence shown here is derived from an EMBL/GenBank/DDBJ whole genome shotgun (WGS) entry which is preliminary data.</text>
</comment>
<proteinExistence type="predicted"/>
<dbReference type="AlphaFoldDB" id="A0AAN7B9X0"/>
<feature type="compositionally biased region" description="Basic residues" evidence="1">
    <location>
        <begin position="268"/>
        <end position="279"/>
    </location>
</feature>
<evidence type="ECO:0000313" key="3">
    <source>
        <dbReference type="Proteomes" id="UP001301769"/>
    </source>
</evidence>
<evidence type="ECO:0000256" key="1">
    <source>
        <dbReference type="SAM" id="MobiDB-lite"/>
    </source>
</evidence>
<feature type="region of interest" description="Disordered" evidence="1">
    <location>
        <begin position="1"/>
        <end position="51"/>
    </location>
</feature>
<accession>A0AAN7B9X0</accession>
<dbReference type="Proteomes" id="UP001301769">
    <property type="component" value="Unassembled WGS sequence"/>
</dbReference>
<protein>
    <submittedName>
        <fullName evidence="2">Uncharacterized protein</fullName>
    </submittedName>
</protein>
<keyword evidence="3" id="KW-1185">Reference proteome</keyword>
<reference evidence="2" key="1">
    <citation type="journal article" date="2023" name="Mol. Phylogenet. Evol.">
        <title>Genome-scale phylogeny and comparative genomics of the fungal order Sordariales.</title>
        <authorList>
            <person name="Hensen N."/>
            <person name="Bonometti L."/>
            <person name="Westerberg I."/>
            <person name="Brannstrom I.O."/>
            <person name="Guillou S."/>
            <person name="Cros-Aarteil S."/>
            <person name="Calhoun S."/>
            <person name="Haridas S."/>
            <person name="Kuo A."/>
            <person name="Mondo S."/>
            <person name="Pangilinan J."/>
            <person name="Riley R."/>
            <person name="LaButti K."/>
            <person name="Andreopoulos B."/>
            <person name="Lipzen A."/>
            <person name="Chen C."/>
            <person name="Yan M."/>
            <person name="Daum C."/>
            <person name="Ng V."/>
            <person name="Clum A."/>
            <person name="Steindorff A."/>
            <person name="Ohm R.A."/>
            <person name="Martin F."/>
            <person name="Silar P."/>
            <person name="Natvig D.O."/>
            <person name="Lalanne C."/>
            <person name="Gautier V."/>
            <person name="Ament-Velasquez S.L."/>
            <person name="Kruys A."/>
            <person name="Hutchinson M.I."/>
            <person name="Powell A.J."/>
            <person name="Barry K."/>
            <person name="Miller A.N."/>
            <person name="Grigoriev I.V."/>
            <person name="Debuchy R."/>
            <person name="Gladieux P."/>
            <person name="Hiltunen Thoren M."/>
            <person name="Johannesson H."/>
        </authorList>
    </citation>
    <scope>NUCLEOTIDE SEQUENCE</scope>
    <source>
        <strain evidence="2">PSN293</strain>
    </source>
</reference>
<feature type="compositionally biased region" description="Low complexity" evidence="1">
    <location>
        <begin position="219"/>
        <end position="232"/>
    </location>
</feature>
<dbReference type="EMBL" id="MU858108">
    <property type="protein sequence ID" value="KAK4213445.1"/>
    <property type="molecule type" value="Genomic_DNA"/>
</dbReference>